<gene>
    <name evidence="1" type="ordered locus">Sulku_2579</name>
</gene>
<organism evidence="1 2">
    <name type="scientific">Sulfuricurvum kujiense (strain ATCC BAA-921 / DSM 16994 / JCM 11577 / YK-1)</name>
    <dbReference type="NCBI Taxonomy" id="709032"/>
    <lineage>
        <taxon>Bacteria</taxon>
        <taxon>Pseudomonadati</taxon>
        <taxon>Campylobacterota</taxon>
        <taxon>Epsilonproteobacteria</taxon>
        <taxon>Campylobacterales</taxon>
        <taxon>Sulfurimonadaceae</taxon>
        <taxon>Sulfuricurvum</taxon>
    </lineage>
</organism>
<dbReference type="EMBL" id="CP002356">
    <property type="protein sequence ID" value="ADR35236.1"/>
    <property type="molecule type" value="Genomic_DNA"/>
</dbReference>
<name>E4U3H0_SULKY</name>
<geneLocation type="plasmid" evidence="1 2">
    <name>pSULKU01</name>
</geneLocation>
<keyword evidence="2" id="KW-1185">Reference proteome</keyword>
<keyword evidence="1" id="KW-0614">Plasmid</keyword>
<protein>
    <submittedName>
        <fullName evidence="1">Uncharacterized protein</fullName>
    </submittedName>
</protein>
<reference evidence="1 2" key="1">
    <citation type="journal article" date="2012" name="Stand. Genomic Sci.">
        <title>Complete genome sequence of the sulfur compounds oxidizing chemolithoautotroph Sulfuricurvum kujiense type strain (YK-1(T)).</title>
        <authorList>
            <person name="Han C."/>
            <person name="Kotsyurbenko O."/>
            <person name="Chertkov O."/>
            <person name="Held B."/>
            <person name="Lapidus A."/>
            <person name="Nolan M."/>
            <person name="Lucas S."/>
            <person name="Hammon N."/>
            <person name="Deshpande S."/>
            <person name="Cheng J.F."/>
            <person name="Tapia R."/>
            <person name="Goodwin L.A."/>
            <person name="Pitluck S."/>
            <person name="Liolios K."/>
            <person name="Pagani I."/>
            <person name="Ivanova N."/>
            <person name="Mavromatis K."/>
            <person name="Mikhailova N."/>
            <person name="Pati A."/>
            <person name="Chen A."/>
            <person name="Palaniappan K."/>
            <person name="Land M."/>
            <person name="Hauser L."/>
            <person name="Chang Y.J."/>
            <person name="Jeffries C.D."/>
            <person name="Brambilla E.M."/>
            <person name="Rohde M."/>
            <person name="Spring S."/>
            <person name="Sikorski J."/>
            <person name="Goker M."/>
            <person name="Woyke T."/>
            <person name="Bristow J."/>
            <person name="Eisen J.A."/>
            <person name="Markowitz V."/>
            <person name="Hugenholtz P."/>
            <person name="Kyrpides N.C."/>
            <person name="Klenk H.P."/>
            <person name="Detter J.C."/>
        </authorList>
    </citation>
    <scope>NUCLEOTIDE SEQUENCE [LARGE SCALE GENOMIC DNA]</scope>
    <source>
        <strain evidence="2">ATCC BAA-921 / DSM 16994 / JCM 11577 / YK-1</strain>
    </source>
</reference>
<evidence type="ECO:0000313" key="1">
    <source>
        <dbReference type="EMBL" id="ADR35236.1"/>
    </source>
</evidence>
<accession>E4U3H0</accession>
<dbReference type="HOGENOM" id="CLU_3398878_0_0_7"/>
<dbReference type="KEGG" id="sku:Sulku_2579"/>
<sequence length="31" mass="3802">MIKRLLKKLFRTRNKSYKEYHITNIAFGCVE</sequence>
<evidence type="ECO:0000313" key="2">
    <source>
        <dbReference type="Proteomes" id="UP000008721"/>
    </source>
</evidence>
<dbReference type="AlphaFoldDB" id="E4U3H0"/>
<dbReference type="Proteomes" id="UP000008721">
    <property type="component" value="Plasmid pSULKU01"/>
</dbReference>
<proteinExistence type="predicted"/>